<feature type="region of interest" description="Disordered" evidence="1">
    <location>
        <begin position="140"/>
        <end position="159"/>
    </location>
</feature>
<dbReference type="AlphaFoldDB" id="A0A914Q910"/>
<evidence type="ECO:0000313" key="2">
    <source>
        <dbReference type="Proteomes" id="UP000887578"/>
    </source>
</evidence>
<accession>A0A914Q910</accession>
<evidence type="ECO:0000256" key="1">
    <source>
        <dbReference type="SAM" id="MobiDB-lite"/>
    </source>
</evidence>
<name>A0A914Q910_9BILA</name>
<sequence>MKSRHRHSQSNKIPDVNENEIFKDNFYLPLIKAVENGINAFQDLKNIILDFVNSLENDEKIYYSNILDEHFLVQLHDSTGKDTTTSSTDTFSTSNQMHFRNSPKYFMRKRKNISNNDNDNPPKNSKKLCSNNSSPRGVWCMSGAPQQSNANDKPTPKNSPENVEFDIVGYFQNGIFDKKLLVFTSNERKQCYEFIHTWGSFNLLHCIKCLAQKKHTIIKATINNDGTKSYDFKTKKHFCEPTEYLPGNYQSSLIIKSSNFKLVKREFGGKTYPVLIIFASDDRNMCYKLGFDSYHNFFSCYECKKQGRKLTARFIQYEGKTTIEYNRLEHICQPQKYNAES</sequence>
<proteinExistence type="predicted"/>
<feature type="region of interest" description="Disordered" evidence="1">
    <location>
        <begin position="111"/>
        <end position="133"/>
    </location>
</feature>
<keyword evidence="2" id="KW-1185">Reference proteome</keyword>
<reference evidence="3" key="1">
    <citation type="submission" date="2022-11" db="UniProtKB">
        <authorList>
            <consortium name="WormBaseParasite"/>
        </authorList>
    </citation>
    <scope>IDENTIFICATION</scope>
</reference>
<evidence type="ECO:0000313" key="3">
    <source>
        <dbReference type="WBParaSite" id="PDA_v2.g27980.t1"/>
    </source>
</evidence>
<feature type="compositionally biased region" description="Low complexity" evidence="1">
    <location>
        <begin position="113"/>
        <end position="133"/>
    </location>
</feature>
<protein>
    <submittedName>
        <fullName evidence="3">Uncharacterized protein</fullName>
    </submittedName>
</protein>
<feature type="compositionally biased region" description="Polar residues" evidence="1">
    <location>
        <begin position="144"/>
        <end position="159"/>
    </location>
</feature>
<organism evidence="2 3">
    <name type="scientific">Panagrolaimus davidi</name>
    <dbReference type="NCBI Taxonomy" id="227884"/>
    <lineage>
        <taxon>Eukaryota</taxon>
        <taxon>Metazoa</taxon>
        <taxon>Ecdysozoa</taxon>
        <taxon>Nematoda</taxon>
        <taxon>Chromadorea</taxon>
        <taxon>Rhabditida</taxon>
        <taxon>Tylenchina</taxon>
        <taxon>Panagrolaimomorpha</taxon>
        <taxon>Panagrolaimoidea</taxon>
        <taxon>Panagrolaimidae</taxon>
        <taxon>Panagrolaimus</taxon>
    </lineage>
</organism>
<dbReference type="WBParaSite" id="PDA_v2.g27980.t1">
    <property type="protein sequence ID" value="PDA_v2.g27980.t1"/>
    <property type="gene ID" value="PDA_v2.g27980"/>
</dbReference>
<dbReference type="Proteomes" id="UP000887578">
    <property type="component" value="Unplaced"/>
</dbReference>